<protein>
    <recommendedName>
        <fullName evidence="3">DNA gyrase inhibitor YacG</fullName>
    </recommendedName>
</protein>
<name>A0A5B8KXD2_9HYPH</name>
<dbReference type="GO" id="GO:0006355">
    <property type="term" value="P:regulation of DNA-templated transcription"/>
    <property type="evidence" value="ECO:0007669"/>
    <property type="project" value="InterPro"/>
</dbReference>
<accession>A0A5B8KXD2</accession>
<evidence type="ECO:0000256" key="3">
    <source>
        <dbReference type="HAMAP-Rule" id="MF_00649"/>
    </source>
</evidence>
<comment type="subunit">
    <text evidence="3">Interacts with GyrB.</text>
</comment>
<dbReference type="GO" id="GO:0008270">
    <property type="term" value="F:zinc ion binding"/>
    <property type="evidence" value="ECO:0007669"/>
    <property type="project" value="UniProtKB-UniRule"/>
</dbReference>
<evidence type="ECO:0000313" key="5">
    <source>
        <dbReference type="EMBL" id="QDZ00354.1"/>
    </source>
</evidence>
<dbReference type="EMBL" id="CP042301">
    <property type="protein sequence ID" value="QDZ00354.1"/>
    <property type="molecule type" value="Genomic_DNA"/>
</dbReference>
<evidence type="ECO:0000313" key="6">
    <source>
        <dbReference type="Proteomes" id="UP000321389"/>
    </source>
</evidence>
<keyword evidence="6" id="KW-1185">Reference proteome</keyword>
<organism evidence="5 6">
    <name type="scientific">Nitratireductor mangrovi</name>
    <dbReference type="NCBI Taxonomy" id="2599600"/>
    <lineage>
        <taxon>Bacteria</taxon>
        <taxon>Pseudomonadati</taxon>
        <taxon>Pseudomonadota</taxon>
        <taxon>Alphaproteobacteria</taxon>
        <taxon>Hyphomicrobiales</taxon>
        <taxon>Phyllobacteriaceae</taxon>
        <taxon>Nitratireductor</taxon>
    </lineage>
</organism>
<dbReference type="NCBIfam" id="NF002362">
    <property type="entry name" value="PRK01343.1"/>
    <property type="match status" value="1"/>
</dbReference>
<dbReference type="SUPFAM" id="SSF57716">
    <property type="entry name" value="Glucocorticoid receptor-like (DNA-binding domain)"/>
    <property type="match status" value="1"/>
</dbReference>
<dbReference type="InterPro" id="IPR013088">
    <property type="entry name" value="Znf_NHR/GATA"/>
</dbReference>
<comment type="cofactor">
    <cofactor evidence="3">
        <name>Zn(2+)</name>
        <dbReference type="ChEBI" id="CHEBI:29105"/>
    </cofactor>
    <text evidence="3">Binds 1 zinc ion.</text>
</comment>
<dbReference type="AlphaFoldDB" id="A0A5B8KXD2"/>
<comment type="function">
    <text evidence="3">Inhibits all the catalytic activities of DNA gyrase by preventing its interaction with DNA. Acts by binding directly to the C-terminal domain of GyrB, which probably disrupts DNA binding by the gyrase.</text>
</comment>
<dbReference type="OrthoDB" id="9809663at2"/>
<dbReference type="RefSeq" id="WP_146299002.1">
    <property type="nucleotide sequence ID" value="NZ_CP042301.2"/>
</dbReference>
<comment type="similarity">
    <text evidence="3">Belongs to the DNA gyrase inhibitor YacG family.</text>
</comment>
<feature type="region of interest" description="Disordered" evidence="4">
    <location>
        <begin position="1"/>
        <end position="25"/>
    </location>
</feature>
<dbReference type="HAMAP" id="MF_00649">
    <property type="entry name" value="DNA_gyrase_inhibitor_YacG"/>
    <property type="match status" value="1"/>
</dbReference>
<dbReference type="InterPro" id="IPR005584">
    <property type="entry name" value="DNA_gyrase_inhibitor_YacG"/>
</dbReference>
<reference evidence="5" key="1">
    <citation type="submission" date="2020-04" db="EMBL/GenBank/DDBJ databases">
        <title>Nitratireductor sp. nov. isolated from mangrove soil.</title>
        <authorList>
            <person name="Ye Y."/>
        </authorList>
    </citation>
    <scope>NUCLEOTIDE SEQUENCE</scope>
    <source>
        <strain evidence="5">SY7</strain>
    </source>
</reference>
<feature type="binding site" evidence="3">
    <location>
        <position position="28"/>
    </location>
    <ligand>
        <name>Zn(2+)</name>
        <dbReference type="ChEBI" id="CHEBI:29105"/>
    </ligand>
</feature>
<dbReference type="Gene3D" id="3.30.50.10">
    <property type="entry name" value="Erythroid Transcription Factor GATA-1, subunit A"/>
    <property type="match status" value="1"/>
</dbReference>
<dbReference type="Pfam" id="PF03884">
    <property type="entry name" value="YacG"/>
    <property type="match status" value="1"/>
</dbReference>
<keyword evidence="2 3" id="KW-0862">Zinc</keyword>
<gene>
    <name evidence="3 5" type="primary">yacG</name>
    <name evidence="5" type="ORF">FQ775_08160</name>
</gene>
<dbReference type="KEGG" id="niy:FQ775_08160"/>
<sequence>MNLEQAGDGFLNPGKSSNVTPLKPRTKCPECGKLSTRADYPFCSPRCKDVDLNRWLSGRYVIPGEPADNVTSEDDG</sequence>
<keyword evidence="1 3" id="KW-0479">Metal-binding</keyword>
<evidence type="ECO:0000256" key="4">
    <source>
        <dbReference type="SAM" id="MobiDB-lite"/>
    </source>
</evidence>
<feature type="binding site" evidence="3">
    <location>
        <position position="43"/>
    </location>
    <ligand>
        <name>Zn(2+)</name>
        <dbReference type="ChEBI" id="CHEBI:29105"/>
    </ligand>
</feature>
<feature type="binding site" evidence="3">
    <location>
        <position position="31"/>
    </location>
    <ligand>
        <name>Zn(2+)</name>
        <dbReference type="ChEBI" id="CHEBI:29105"/>
    </ligand>
</feature>
<dbReference type="GO" id="GO:0008657">
    <property type="term" value="F:DNA topoisomerase type II (double strand cut, ATP-hydrolyzing) inhibitor activity"/>
    <property type="evidence" value="ECO:0007669"/>
    <property type="project" value="UniProtKB-UniRule"/>
</dbReference>
<dbReference type="Proteomes" id="UP000321389">
    <property type="component" value="Chromosome"/>
</dbReference>
<proteinExistence type="inferred from homology"/>
<feature type="binding site" evidence="3">
    <location>
        <position position="47"/>
    </location>
    <ligand>
        <name>Zn(2+)</name>
        <dbReference type="ChEBI" id="CHEBI:29105"/>
    </ligand>
</feature>
<dbReference type="PANTHER" id="PTHR36150">
    <property type="entry name" value="DNA GYRASE INHIBITOR YACG"/>
    <property type="match status" value="1"/>
</dbReference>
<evidence type="ECO:0000256" key="1">
    <source>
        <dbReference type="ARBA" id="ARBA00022723"/>
    </source>
</evidence>
<dbReference type="PANTHER" id="PTHR36150:SF1">
    <property type="entry name" value="DNA GYRASE INHIBITOR YACG"/>
    <property type="match status" value="1"/>
</dbReference>
<evidence type="ECO:0000256" key="2">
    <source>
        <dbReference type="ARBA" id="ARBA00022833"/>
    </source>
</evidence>